<protein>
    <submittedName>
        <fullName evidence="1">Uncharacterized protein</fullName>
    </submittedName>
</protein>
<evidence type="ECO:0000313" key="2">
    <source>
        <dbReference type="Proteomes" id="UP000294692"/>
    </source>
</evidence>
<keyword evidence="2" id="KW-1185">Reference proteome</keyword>
<evidence type="ECO:0000313" key="1">
    <source>
        <dbReference type="EMBL" id="TCU98908.1"/>
    </source>
</evidence>
<dbReference type="EMBL" id="SMBX01000004">
    <property type="protein sequence ID" value="TCU98908.1"/>
    <property type="molecule type" value="Genomic_DNA"/>
</dbReference>
<sequence length="54" mass="6212">MKTETRQAAPLVPIPAITQPLSSNHQILLHQNPLSTERQLIEYLKNAYPNVNYR</sequence>
<gene>
    <name evidence="1" type="ORF">EV686_1042</name>
</gene>
<name>A0A4R3V6D1_9BURK</name>
<dbReference type="RefSeq" id="WP_165972561.1">
    <property type="nucleotide sequence ID" value="NZ_JBHRVM010000001.1"/>
</dbReference>
<dbReference type="AlphaFoldDB" id="A0A4R3V6D1"/>
<comment type="caution">
    <text evidence="1">The sequence shown here is derived from an EMBL/GenBank/DDBJ whole genome shotgun (WGS) entry which is preliminary data.</text>
</comment>
<dbReference type="Proteomes" id="UP000294692">
    <property type="component" value="Unassembled WGS sequence"/>
</dbReference>
<reference evidence="1 2" key="1">
    <citation type="submission" date="2019-03" db="EMBL/GenBank/DDBJ databases">
        <title>Genomic Encyclopedia of Type Strains, Phase IV (KMG-IV): sequencing the most valuable type-strain genomes for metagenomic binning, comparative biology and taxonomic classification.</title>
        <authorList>
            <person name="Goeker M."/>
        </authorList>
    </citation>
    <scope>NUCLEOTIDE SEQUENCE [LARGE SCALE GENOMIC DNA]</scope>
    <source>
        <strain evidence="1 2">DSM 100048</strain>
    </source>
</reference>
<proteinExistence type="predicted"/>
<organism evidence="1 2">
    <name type="scientific">Paracandidimonas soli</name>
    <dbReference type="NCBI Taxonomy" id="1917182"/>
    <lineage>
        <taxon>Bacteria</taxon>
        <taxon>Pseudomonadati</taxon>
        <taxon>Pseudomonadota</taxon>
        <taxon>Betaproteobacteria</taxon>
        <taxon>Burkholderiales</taxon>
        <taxon>Alcaligenaceae</taxon>
        <taxon>Paracandidimonas</taxon>
    </lineage>
</organism>
<accession>A0A4R3V6D1</accession>